<keyword evidence="1" id="KW-0175">Coiled coil</keyword>
<sequence>MTTSSLSDDCLNGQLWWNRSVSASNTTTSSYSSSFFASSSSFSSAAASDEPQWSCHPNNLIDNNNNNRRPLRLSRNSDWFRSLSSRWTVSATRLQHHQQHHQQQQHYQLRYKHSGRMGHKLDKLEELAHRPEREAAEERRQKKKERKAAKKNKKGGGHGDLDEEGDDKSSVVSAVMDGHDDHDDWWLDDGNDDDDNNNNSDDGDAAAQPSLPDPNQVKARMMAVVTRFQESLKTISGAKPSPEMFDDVQVNAYGSMTPLKAVGQVVITSPTLAQITCFDPSMAKDVQKAVQLTLELNPQLEEGGLLRVPLPRLSMEVREQNAKKLQKTAESCKQRIRQVRRKAMDTVKRGKDGKLDGISKDDAFANGKEIDAVTEAVMDVLKTIVDEKMRSIMEV</sequence>
<dbReference type="GO" id="GO:0043023">
    <property type="term" value="F:ribosomal large subunit binding"/>
    <property type="evidence" value="ECO:0007669"/>
    <property type="project" value="TreeGrafter"/>
</dbReference>
<proteinExistence type="predicted"/>
<comment type="caution">
    <text evidence="4">The sequence shown here is derived from an EMBL/GenBank/DDBJ whole genome shotgun (WGS) entry which is preliminary data.</text>
</comment>
<feature type="domain" description="Ribosome recycling factor" evidence="3">
    <location>
        <begin position="228"/>
        <end position="393"/>
    </location>
</feature>
<dbReference type="EMBL" id="JAGRRH010000003">
    <property type="protein sequence ID" value="KAG7372697.1"/>
    <property type="molecule type" value="Genomic_DNA"/>
</dbReference>
<feature type="region of interest" description="Disordered" evidence="2">
    <location>
        <begin position="123"/>
        <end position="215"/>
    </location>
</feature>
<dbReference type="PANTHER" id="PTHR20982">
    <property type="entry name" value="RIBOSOME RECYCLING FACTOR"/>
    <property type="match status" value="1"/>
</dbReference>
<name>A0A9K3M2N0_9STRA</name>
<organism evidence="4 5">
    <name type="scientific">Nitzschia inconspicua</name>
    <dbReference type="NCBI Taxonomy" id="303405"/>
    <lineage>
        <taxon>Eukaryota</taxon>
        <taxon>Sar</taxon>
        <taxon>Stramenopiles</taxon>
        <taxon>Ochrophyta</taxon>
        <taxon>Bacillariophyta</taxon>
        <taxon>Bacillariophyceae</taxon>
        <taxon>Bacillariophycidae</taxon>
        <taxon>Bacillariales</taxon>
        <taxon>Bacillariaceae</taxon>
        <taxon>Nitzschia</taxon>
    </lineage>
</organism>
<reference evidence="4" key="2">
    <citation type="submission" date="2021-04" db="EMBL/GenBank/DDBJ databases">
        <authorList>
            <person name="Podell S."/>
        </authorList>
    </citation>
    <scope>NUCLEOTIDE SEQUENCE</scope>
    <source>
        <strain evidence="4">Hildebrandi</strain>
    </source>
</reference>
<protein>
    <submittedName>
        <fullName evidence="4">Ribosome recycling factor</fullName>
    </submittedName>
</protein>
<evidence type="ECO:0000256" key="1">
    <source>
        <dbReference type="SAM" id="Coils"/>
    </source>
</evidence>
<dbReference type="AlphaFoldDB" id="A0A9K3M2N0"/>
<dbReference type="GO" id="GO:0005739">
    <property type="term" value="C:mitochondrion"/>
    <property type="evidence" value="ECO:0007669"/>
    <property type="project" value="TreeGrafter"/>
</dbReference>
<reference evidence="4" key="1">
    <citation type="journal article" date="2021" name="Sci. Rep.">
        <title>Diploid genomic architecture of Nitzschia inconspicua, an elite biomass production diatom.</title>
        <authorList>
            <person name="Oliver A."/>
            <person name="Podell S."/>
            <person name="Pinowska A."/>
            <person name="Traller J.C."/>
            <person name="Smith S.R."/>
            <person name="McClure R."/>
            <person name="Beliaev A."/>
            <person name="Bohutskyi P."/>
            <person name="Hill E.A."/>
            <person name="Rabines A."/>
            <person name="Zheng H."/>
            <person name="Allen L.Z."/>
            <person name="Kuo A."/>
            <person name="Grigoriev I.V."/>
            <person name="Allen A.E."/>
            <person name="Hazlebeck D."/>
            <person name="Allen E.E."/>
        </authorList>
    </citation>
    <scope>NUCLEOTIDE SEQUENCE</scope>
    <source>
        <strain evidence="4">Hildebrandi</strain>
    </source>
</reference>
<feature type="compositionally biased region" description="Acidic residues" evidence="2">
    <location>
        <begin position="186"/>
        <end position="204"/>
    </location>
</feature>
<dbReference type="Proteomes" id="UP000693970">
    <property type="component" value="Unassembled WGS sequence"/>
</dbReference>
<accession>A0A9K3M2N0</accession>
<gene>
    <name evidence="4" type="ORF">IV203_018840</name>
</gene>
<evidence type="ECO:0000256" key="2">
    <source>
        <dbReference type="SAM" id="MobiDB-lite"/>
    </source>
</evidence>
<dbReference type="Pfam" id="PF01765">
    <property type="entry name" value="RRF"/>
    <property type="match status" value="1"/>
</dbReference>
<keyword evidence="5" id="KW-1185">Reference proteome</keyword>
<dbReference type="PANTHER" id="PTHR20982:SF3">
    <property type="entry name" value="MITOCHONDRIAL RIBOSOME RECYCLING FACTOR PSEUDO 1"/>
    <property type="match status" value="1"/>
</dbReference>
<dbReference type="GO" id="GO:0006412">
    <property type="term" value="P:translation"/>
    <property type="evidence" value="ECO:0007669"/>
    <property type="project" value="InterPro"/>
</dbReference>
<evidence type="ECO:0000313" key="4">
    <source>
        <dbReference type="EMBL" id="KAG7372697.1"/>
    </source>
</evidence>
<evidence type="ECO:0000313" key="5">
    <source>
        <dbReference type="Proteomes" id="UP000693970"/>
    </source>
</evidence>
<feature type="coiled-coil region" evidence="1">
    <location>
        <begin position="315"/>
        <end position="342"/>
    </location>
</feature>
<feature type="compositionally biased region" description="Basic and acidic residues" evidence="2">
    <location>
        <begin position="123"/>
        <end position="140"/>
    </location>
</feature>
<dbReference type="OrthoDB" id="407355at2759"/>
<evidence type="ECO:0000259" key="3">
    <source>
        <dbReference type="Pfam" id="PF01765"/>
    </source>
</evidence>
<feature type="compositionally biased region" description="Basic residues" evidence="2">
    <location>
        <begin position="141"/>
        <end position="156"/>
    </location>
</feature>
<dbReference type="InterPro" id="IPR002661">
    <property type="entry name" value="Ribosome_recyc_fac"/>
</dbReference>
<dbReference type="InterPro" id="IPR023584">
    <property type="entry name" value="Ribosome_recyc_fac_dom"/>
</dbReference>